<dbReference type="InterPro" id="IPR039532">
    <property type="entry name" value="TetR_C_Firmicutes"/>
</dbReference>
<dbReference type="Pfam" id="PF00440">
    <property type="entry name" value="TetR_N"/>
    <property type="match status" value="1"/>
</dbReference>
<evidence type="ECO:0000256" key="3">
    <source>
        <dbReference type="PROSITE-ProRule" id="PRU00335"/>
    </source>
</evidence>
<dbReference type="STRING" id="571932.SAMN05421743_13011"/>
<dbReference type="InterPro" id="IPR001647">
    <property type="entry name" value="HTH_TetR"/>
</dbReference>
<evidence type="ECO:0000313" key="5">
    <source>
        <dbReference type="EMBL" id="SEB20963.1"/>
    </source>
</evidence>
<name>A0A1H4HGM7_9BACI</name>
<feature type="domain" description="HTH tetR-type" evidence="4">
    <location>
        <begin position="8"/>
        <end position="68"/>
    </location>
</feature>
<keyword evidence="6" id="KW-1185">Reference proteome</keyword>
<evidence type="ECO:0000256" key="1">
    <source>
        <dbReference type="ARBA" id="ARBA00022491"/>
    </source>
</evidence>
<dbReference type="AlphaFoldDB" id="A0A1H4HGM7"/>
<feature type="DNA-binding region" description="H-T-H motif" evidence="3">
    <location>
        <begin position="31"/>
        <end position="50"/>
    </location>
</feature>
<dbReference type="RefSeq" id="WP_093046942.1">
    <property type="nucleotide sequence ID" value="NZ_FNQR01000030.1"/>
</dbReference>
<dbReference type="EMBL" id="FNQR01000030">
    <property type="protein sequence ID" value="SEB20963.1"/>
    <property type="molecule type" value="Genomic_DNA"/>
</dbReference>
<keyword evidence="1" id="KW-0678">Repressor</keyword>
<dbReference type="PANTHER" id="PTHR43479">
    <property type="entry name" value="ACREF/ENVCD OPERON REPRESSOR-RELATED"/>
    <property type="match status" value="1"/>
</dbReference>
<dbReference type="InterPro" id="IPR009057">
    <property type="entry name" value="Homeodomain-like_sf"/>
</dbReference>
<reference evidence="5 6" key="1">
    <citation type="submission" date="2016-10" db="EMBL/GenBank/DDBJ databases">
        <authorList>
            <person name="de Groot N.N."/>
        </authorList>
    </citation>
    <scope>NUCLEOTIDE SEQUENCE [LARGE SCALE GENOMIC DNA]</scope>
    <source>
        <strain evidence="5 6">CCM7597</strain>
    </source>
</reference>
<dbReference type="Pfam" id="PF14278">
    <property type="entry name" value="TetR_C_8"/>
    <property type="match status" value="1"/>
</dbReference>
<keyword evidence="2 3" id="KW-0238">DNA-binding</keyword>
<dbReference type="OrthoDB" id="9810250at2"/>
<accession>A0A1H4HGM7</accession>
<sequence>MDIDKRVRRTKKALQNSLLILMEEKDFQDITITDIVTTADYNRGTFYKHYKYKEDLLNEIIEDVIVGLKESYREPYNDKETFEVSSLSSSAIRIFDHVEQNSKFYQIIIRSNALPGFQEKFIQALKELALEDLTDLHPNPEVNPDLHASYQSYAILGMIIDWVNGGLKHPSSYMAGQLVEILKIEPMKTTFKTKYVPPIVPPDL</sequence>
<organism evidence="5 6">
    <name type="scientific">Thalassobacillus cyri</name>
    <dbReference type="NCBI Taxonomy" id="571932"/>
    <lineage>
        <taxon>Bacteria</taxon>
        <taxon>Bacillati</taxon>
        <taxon>Bacillota</taxon>
        <taxon>Bacilli</taxon>
        <taxon>Bacillales</taxon>
        <taxon>Bacillaceae</taxon>
        <taxon>Thalassobacillus</taxon>
    </lineage>
</organism>
<dbReference type="GO" id="GO:0003677">
    <property type="term" value="F:DNA binding"/>
    <property type="evidence" value="ECO:0007669"/>
    <property type="project" value="UniProtKB-UniRule"/>
</dbReference>
<gene>
    <name evidence="5" type="ORF">SAMN05421743_13011</name>
</gene>
<dbReference type="PANTHER" id="PTHR43479:SF7">
    <property type="entry name" value="TETR-FAMILY TRANSCRIPTIONAL REGULATOR"/>
    <property type="match status" value="1"/>
</dbReference>
<evidence type="ECO:0000313" key="6">
    <source>
        <dbReference type="Proteomes" id="UP000198584"/>
    </source>
</evidence>
<evidence type="ECO:0000256" key="2">
    <source>
        <dbReference type="ARBA" id="ARBA00023125"/>
    </source>
</evidence>
<dbReference type="Proteomes" id="UP000198584">
    <property type="component" value="Unassembled WGS sequence"/>
</dbReference>
<dbReference type="Gene3D" id="1.10.357.10">
    <property type="entry name" value="Tetracycline Repressor, domain 2"/>
    <property type="match status" value="1"/>
</dbReference>
<proteinExistence type="predicted"/>
<dbReference type="SUPFAM" id="SSF46689">
    <property type="entry name" value="Homeodomain-like"/>
    <property type="match status" value="1"/>
</dbReference>
<dbReference type="InterPro" id="IPR050624">
    <property type="entry name" value="HTH-type_Tx_Regulator"/>
</dbReference>
<evidence type="ECO:0000259" key="4">
    <source>
        <dbReference type="PROSITE" id="PS50977"/>
    </source>
</evidence>
<dbReference type="PROSITE" id="PS50977">
    <property type="entry name" value="HTH_TETR_2"/>
    <property type="match status" value="1"/>
</dbReference>
<protein>
    <submittedName>
        <fullName evidence="5">DNA-binding transcriptional regulator, AcrR family</fullName>
    </submittedName>
</protein>